<reference evidence="5" key="2">
    <citation type="submission" date="2020-09" db="EMBL/GenBank/DDBJ databases">
        <authorList>
            <person name="Sun Q."/>
            <person name="Kim S."/>
        </authorList>
    </citation>
    <scope>NUCLEOTIDE SEQUENCE</scope>
    <source>
        <strain evidence="5">KCTC 12113</strain>
    </source>
</reference>
<dbReference type="GO" id="GO:0006281">
    <property type="term" value="P:DNA repair"/>
    <property type="evidence" value="ECO:0007669"/>
    <property type="project" value="TreeGrafter"/>
</dbReference>
<evidence type="ECO:0000256" key="2">
    <source>
        <dbReference type="ARBA" id="ARBA00004818"/>
    </source>
</evidence>
<comment type="pathway">
    <text evidence="2">Organic acid metabolism; glycolate biosynthesis; glycolate from 2-phosphoglycolate: step 1/1.</text>
</comment>
<proteinExistence type="inferred from homology"/>
<evidence type="ECO:0000313" key="6">
    <source>
        <dbReference type="Proteomes" id="UP000634668"/>
    </source>
</evidence>
<dbReference type="SFLD" id="SFLDS00003">
    <property type="entry name" value="Haloacid_Dehalogenase"/>
    <property type="match status" value="1"/>
</dbReference>
<dbReference type="Gene3D" id="1.10.150.240">
    <property type="entry name" value="Putative phosphatase, domain 2"/>
    <property type="match status" value="1"/>
</dbReference>
<dbReference type="InterPro" id="IPR023198">
    <property type="entry name" value="PGP-like_dom2"/>
</dbReference>
<reference evidence="5" key="1">
    <citation type="journal article" date="2014" name="Int. J. Syst. Evol. Microbiol.">
        <title>Complete genome sequence of Corynebacterium casei LMG S-19264T (=DSM 44701T), isolated from a smear-ripened cheese.</title>
        <authorList>
            <consortium name="US DOE Joint Genome Institute (JGI-PGF)"/>
            <person name="Walter F."/>
            <person name="Albersmeier A."/>
            <person name="Kalinowski J."/>
            <person name="Ruckert C."/>
        </authorList>
    </citation>
    <scope>NUCLEOTIDE SEQUENCE</scope>
    <source>
        <strain evidence="5">KCTC 12113</strain>
    </source>
</reference>
<dbReference type="InterPro" id="IPR036412">
    <property type="entry name" value="HAD-like_sf"/>
</dbReference>
<dbReference type="InterPro" id="IPR050155">
    <property type="entry name" value="HAD-like_hydrolase_sf"/>
</dbReference>
<dbReference type="EC" id="3.1.3.18" evidence="4"/>
<comment type="caution">
    <text evidence="5">The sequence shown here is derived from an EMBL/GenBank/DDBJ whole genome shotgun (WGS) entry which is preliminary data.</text>
</comment>
<comment type="similarity">
    <text evidence="3">Belongs to the HAD-like hydrolase superfamily. CbbY/CbbZ/Gph/YieH family.</text>
</comment>
<dbReference type="InterPro" id="IPR023214">
    <property type="entry name" value="HAD_sf"/>
</dbReference>
<sequence>MGLNGLLSNLENIIFDLDGTLWDPMPMSVKAWHTSLNRFDCIKNPVSKKDIQGIMGMQHSLVGEKLFPYLSKEQQDEIMNSCFEQEVKDIKEAGGFLYPGLEKTLKALSKKYTLFIVSNCQAGYIEAFYEYHKLEHYFKDFECSGNTGKSKAMNIEMLIKRNGLTNAIYVGDTLGDYLAAEDNNLPFVFAEYGFGQVPHAPYTISQIGDLEQML</sequence>
<evidence type="ECO:0000256" key="1">
    <source>
        <dbReference type="ARBA" id="ARBA00000830"/>
    </source>
</evidence>
<evidence type="ECO:0000256" key="3">
    <source>
        <dbReference type="ARBA" id="ARBA00006171"/>
    </source>
</evidence>
<evidence type="ECO:0000313" key="5">
    <source>
        <dbReference type="EMBL" id="GGW28429.1"/>
    </source>
</evidence>
<evidence type="ECO:0000256" key="4">
    <source>
        <dbReference type="ARBA" id="ARBA00013078"/>
    </source>
</evidence>
<dbReference type="PANTHER" id="PTHR43434">
    <property type="entry name" value="PHOSPHOGLYCOLATE PHOSPHATASE"/>
    <property type="match status" value="1"/>
</dbReference>
<comment type="catalytic activity">
    <reaction evidence="1">
        <text>2-phosphoglycolate + H2O = glycolate + phosphate</text>
        <dbReference type="Rhea" id="RHEA:14369"/>
        <dbReference type="ChEBI" id="CHEBI:15377"/>
        <dbReference type="ChEBI" id="CHEBI:29805"/>
        <dbReference type="ChEBI" id="CHEBI:43474"/>
        <dbReference type="ChEBI" id="CHEBI:58033"/>
        <dbReference type="EC" id="3.1.3.18"/>
    </reaction>
</comment>
<keyword evidence="6" id="KW-1185">Reference proteome</keyword>
<dbReference type="GO" id="GO:0008967">
    <property type="term" value="F:phosphoglycolate phosphatase activity"/>
    <property type="evidence" value="ECO:0007669"/>
    <property type="project" value="UniProtKB-EC"/>
</dbReference>
<name>A0A918MJS7_9FLAO</name>
<dbReference type="InterPro" id="IPR006439">
    <property type="entry name" value="HAD-SF_hydro_IA"/>
</dbReference>
<dbReference type="SUPFAM" id="SSF56784">
    <property type="entry name" value="HAD-like"/>
    <property type="match status" value="1"/>
</dbReference>
<dbReference type="InterPro" id="IPR041492">
    <property type="entry name" value="HAD_2"/>
</dbReference>
<gene>
    <name evidence="5" type="ORF">GCM10007383_12190</name>
</gene>
<dbReference type="SFLD" id="SFLDG01129">
    <property type="entry name" value="C1.5:_HAD__Beta-PGM__Phosphata"/>
    <property type="match status" value="1"/>
</dbReference>
<dbReference type="Proteomes" id="UP000634668">
    <property type="component" value="Unassembled WGS sequence"/>
</dbReference>
<dbReference type="Gene3D" id="3.40.50.1000">
    <property type="entry name" value="HAD superfamily/HAD-like"/>
    <property type="match status" value="1"/>
</dbReference>
<dbReference type="NCBIfam" id="TIGR01549">
    <property type="entry name" value="HAD-SF-IA-v1"/>
    <property type="match status" value="1"/>
</dbReference>
<dbReference type="RefSeq" id="WP_026812362.1">
    <property type="nucleotide sequence ID" value="NZ_BMWP01000006.1"/>
</dbReference>
<accession>A0A918MJS7</accession>
<organism evidence="5 6">
    <name type="scientific">Arenibacter certesii</name>
    <dbReference type="NCBI Taxonomy" id="228955"/>
    <lineage>
        <taxon>Bacteria</taxon>
        <taxon>Pseudomonadati</taxon>
        <taxon>Bacteroidota</taxon>
        <taxon>Flavobacteriia</taxon>
        <taxon>Flavobacteriales</taxon>
        <taxon>Flavobacteriaceae</taxon>
        <taxon>Arenibacter</taxon>
    </lineage>
</organism>
<dbReference type="PANTHER" id="PTHR43434:SF1">
    <property type="entry name" value="PHOSPHOGLYCOLATE PHOSPHATASE"/>
    <property type="match status" value="1"/>
</dbReference>
<dbReference type="AlphaFoldDB" id="A0A918MJS7"/>
<protein>
    <recommendedName>
        <fullName evidence="4">phosphoglycolate phosphatase</fullName>
        <ecNumber evidence="4">3.1.3.18</ecNumber>
    </recommendedName>
</protein>
<dbReference type="EMBL" id="BMWP01000006">
    <property type="protein sequence ID" value="GGW28429.1"/>
    <property type="molecule type" value="Genomic_DNA"/>
</dbReference>
<dbReference type="Pfam" id="PF13419">
    <property type="entry name" value="HAD_2"/>
    <property type="match status" value="1"/>
</dbReference>